<evidence type="ECO:0000313" key="7">
    <source>
        <dbReference type="Proteomes" id="UP000554766"/>
    </source>
</evidence>
<evidence type="ECO:0000256" key="1">
    <source>
        <dbReference type="ARBA" id="ARBA00001974"/>
    </source>
</evidence>
<dbReference type="GO" id="GO:0005737">
    <property type="term" value="C:cytoplasm"/>
    <property type="evidence" value="ECO:0007669"/>
    <property type="project" value="TreeGrafter"/>
</dbReference>
<comment type="cofactor">
    <cofactor evidence="1">
        <name>FAD</name>
        <dbReference type="ChEBI" id="CHEBI:57692"/>
    </cofactor>
</comment>
<dbReference type="Gene3D" id="3.30.9.10">
    <property type="entry name" value="D-Amino Acid Oxidase, subunit A, domain 2"/>
    <property type="match status" value="1"/>
</dbReference>
<dbReference type="OMA" id="LAPYECY"/>
<dbReference type="AlphaFoldDB" id="A0A7L4P7N9"/>
<evidence type="ECO:0000256" key="4">
    <source>
        <dbReference type="ARBA" id="ARBA00023002"/>
    </source>
</evidence>
<sequence length="348" mass="38156">MRAVILGGGIAAVFTAYFLRERGFDVVGVGGEVSYPLVSLVLTTSMPHREDIELALRSLEIWKKFVNPKEVVSVDILPRWVDLSRLRGVSYEVVDKVDGVRLAADEVAVLTRDYLIPVRDVVSRLRRELGFSNSYGLLKVEGRRAVVVADGGRIEGDVVVLAAGYKNNILAGEAGVRLPLAPYECYAVLLVTGRKARRYSIGDYVLGWYGRPGPPLLYIAGDGCGRVGEGPPPNYQRRLANLVSQRLGAAIPLYLKVGYCEVGPHGGPLYGKHPELENLYVIGGFNGYGSMVGPALAERLAELMAGRAREDGFRLEKYLGARVFDPCDVAERHDWGAVLLRNAYKHNE</sequence>
<dbReference type="Gene3D" id="3.50.50.60">
    <property type="entry name" value="FAD/NAD(P)-binding domain"/>
    <property type="match status" value="2"/>
</dbReference>
<dbReference type="EMBL" id="JAAVJF010000001">
    <property type="protein sequence ID" value="NYR14802.1"/>
    <property type="molecule type" value="Genomic_DNA"/>
</dbReference>
<evidence type="ECO:0000259" key="5">
    <source>
        <dbReference type="Pfam" id="PF01266"/>
    </source>
</evidence>
<accession>A0A7L4P7N9</accession>
<protein>
    <submittedName>
        <fullName evidence="6">FAD-binding oxidoreductase</fullName>
    </submittedName>
</protein>
<evidence type="ECO:0000256" key="2">
    <source>
        <dbReference type="ARBA" id="ARBA00009410"/>
    </source>
</evidence>
<dbReference type="Pfam" id="PF01266">
    <property type="entry name" value="DAO"/>
    <property type="match status" value="1"/>
</dbReference>
<evidence type="ECO:0000313" key="6">
    <source>
        <dbReference type="EMBL" id="NYR14802.1"/>
    </source>
</evidence>
<comment type="caution">
    <text evidence="6">The sequence shown here is derived from an EMBL/GenBank/DDBJ whole genome shotgun (WGS) entry which is preliminary data.</text>
</comment>
<dbReference type="InterPro" id="IPR036188">
    <property type="entry name" value="FAD/NAD-bd_sf"/>
</dbReference>
<comment type="similarity">
    <text evidence="2">Belongs to the DadA oxidoreductase family.</text>
</comment>
<gene>
    <name evidence="6" type="ORF">HC235_02265</name>
</gene>
<dbReference type="RefSeq" id="WP_011900167.1">
    <property type="nucleotide sequence ID" value="NZ_JAAVJF010000001.1"/>
</dbReference>
<proteinExistence type="inferred from homology"/>
<feature type="domain" description="FAD dependent oxidoreductase" evidence="5">
    <location>
        <begin position="141"/>
        <end position="303"/>
    </location>
</feature>
<dbReference type="GO" id="GO:0016491">
    <property type="term" value="F:oxidoreductase activity"/>
    <property type="evidence" value="ECO:0007669"/>
    <property type="project" value="UniProtKB-KW"/>
</dbReference>
<dbReference type="Proteomes" id="UP000554766">
    <property type="component" value="Unassembled WGS sequence"/>
</dbReference>
<dbReference type="InterPro" id="IPR006076">
    <property type="entry name" value="FAD-dep_OxRdtase"/>
</dbReference>
<reference evidence="6 7" key="1">
    <citation type="journal article" date="2020" name="Nat. Commun.">
        <title>The structures of two archaeal type IV pili illuminate evolutionary relationships.</title>
        <authorList>
            <person name="Wang F."/>
            <person name="Baquero D.P."/>
            <person name="Su Z."/>
            <person name="Beltran L.C."/>
            <person name="Prangishvili D."/>
            <person name="Krupovic M."/>
            <person name="Egelman E.H."/>
        </authorList>
    </citation>
    <scope>NUCLEOTIDE SEQUENCE [LARGE SCALE GENOMIC DNA]</scope>
    <source>
        <strain evidence="6 7">2GA</strain>
    </source>
</reference>
<dbReference type="SUPFAM" id="SSF51905">
    <property type="entry name" value="FAD/NAD(P)-binding domain"/>
    <property type="match status" value="1"/>
</dbReference>
<evidence type="ECO:0000256" key="3">
    <source>
        <dbReference type="ARBA" id="ARBA00022630"/>
    </source>
</evidence>
<keyword evidence="7" id="KW-1185">Reference proteome</keyword>
<dbReference type="PANTHER" id="PTHR13847">
    <property type="entry name" value="SARCOSINE DEHYDROGENASE-RELATED"/>
    <property type="match status" value="1"/>
</dbReference>
<keyword evidence="3" id="KW-0285">Flavoprotein</keyword>
<keyword evidence="4" id="KW-0560">Oxidoreductase</keyword>
<name>A0A7L4P7N9_9CREN</name>
<organism evidence="6 7">
    <name type="scientific">Pyrobaculum arsenaticum</name>
    <dbReference type="NCBI Taxonomy" id="121277"/>
    <lineage>
        <taxon>Archaea</taxon>
        <taxon>Thermoproteota</taxon>
        <taxon>Thermoprotei</taxon>
        <taxon>Thermoproteales</taxon>
        <taxon>Thermoproteaceae</taxon>
        <taxon>Pyrobaculum</taxon>
    </lineage>
</organism>
<dbReference type="GeneID" id="5055819"/>
<dbReference type="PANTHER" id="PTHR13847:SF286">
    <property type="entry name" value="D-AMINO ACID DEHYDROGENASE"/>
    <property type="match status" value="1"/>
</dbReference>